<feature type="domain" description="Amidase" evidence="2">
    <location>
        <begin position="28"/>
        <end position="480"/>
    </location>
</feature>
<dbReference type="EC" id="3.5.1.4" evidence="3"/>
<dbReference type="InterPro" id="IPR020556">
    <property type="entry name" value="Amidase_CS"/>
</dbReference>
<dbReference type="Proteomes" id="UP000532440">
    <property type="component" value="Unassembled WGS sequence"/>
</dbReference>
<gene>
    <name evidence="3" type="ORF">HNQ70_002837</name>
</gene>
<accession>A0A7W8HIR5</accession>
<dbReference type="InterPro" id="IPR000120">
    <property type="entry name" value="Amidase"/>
</dbReference>
<dbReference type="Pfam" id="PF01425">
    <property type="entry name" value="Amidase"/>
    <property type="match status" value="1"/>
</dbReference>
<protein>
    <submittedName>
        <fullName evidence="3">Amidase</fullName>
        <ecNumber evidence="3">3.5.1.4</ecNumber>
    </submittedName>
</protein>
<dbReference type="EMBL" id="JACHGB010000005">
    <property type="protein sequence ID" value="MBB5272814.1"/>
    <property type="molecule type" value="Genomic_DNA"/>
</dbReference>
<dbReference type="InterPro" id="IPR036928">
    <property type="entry name" value="AS_sf"/>
</dbReference>
<sequence length="511" mass="53515">MAAIDEYDRFDGLGLAELVRRGEVLPAELAEAAILRVRLRDPALNAVILPMFEQARAAAAAPLPDGPFRGVPMLLKDLIATVQGVPTACGCRALRVLPAPVDSELVRRLRVAGVVLLGKTNTPEFGLVPYTEPEAFGATRNPWSLAHSPGGSSGGSAAAVAARMVPLASGGDGGGSIRIPASCCGLFGLKVSRGRTPTGPLFGEFWHGFASEHVLTRSVRDSAAMLDVLAGADVGAPYASPAAPPSFLDESRLDPPRLRIAFTARPMFGAPDVPVHEDCRRALADAASLLAELGHELVEAAPSVDPEACARAFVVVLAAETRATIEQVAQATGVPAHRRDFEPATWALGLLGRATPASEYASASNLLQAAARAVGNFFVEHHALLTPTLARPPAPIGALQPRAPDRRLMALLNPLGAGWAYRAGGMVEQLARETFAYMPYTPLFNVTGQPAMSVPLHWNAEGLPVGVQIAGRFGDEALLLRLAGQLERARPWAGRAPPLAGVGAGPAEDRS</sequence>
<keyword evidence="3" id="KW-0378">Hydrolase</keyword>
<comment type="caution">
    <text evidence="3">The sequence shown here is derived from an EMBL/GenBank/DDBJ whole genome shotgun (WGS) entry which is preliminary data.</text>
</comment>
<dbReference type="PANTHER" id="PTHR11895">
    <property type="entry name" value="TRANSAMIDASE"/>
    <property type="match status" value="1"/>
</dbReference>
<proteinExistence type="inferred from homology"/>
<reference evidence="3 4" key="1">
    <citation type="submission" date="2020-08" db="EMBL/GenBank/DDBJ databases">
        <title>Genomic Encyclopedia of Type Strains, Phase IV (KMG-IV): sequencing the most valuable type-strain genomes for metagenomic binning, comparative biology and taxonomic classification.</title>
        <authorList>
            <person name="Goeker M."/>
        </authorList>
    </citation>
    <scope>NUCLEOTIDE SEQUENCE [LARGE SCALE GENOMIC DNA]</scope>
    <source>
        <strain evidence="3 4">DSM 29781</strain>
    </source>
</reference>
<name>A0A7W8HIR5_9BURK</name>
<dbReference type="RefSeq" id="WP_183968704.1">
    <property type="nucleotide sequence ID" value="NZ_BAABEW010000012.1"/>
</dbReference>
<dbReference type="Gene3D" id="3.90.1300.10">
    <property type="entry name" value="Amidase signature (AS) domain"/>
    <property type="match status" value="1"/>
</dbReference>
<keyword evidence="4" id="KW-1185">Reference proteome</keyword>
<dbReference type="AlphaFoldDB" id="A0A7W8HIR5"/>
<dbReference type="PANTHER" id="PTHR11895:SF7">
    <property type="entry name" value="GLUTAMYL-TRNA(GLN) AMIDOTRANSFERASE SUBUNIT A, MITOCHONDRIAL"/>
    <property type="match status" value="1"/>
</dbReference>
<evidence type="ECO:0000256" key="1">
    <source>
        <dbReference type="ARBA" id="ARBA00009199"/>
    </source>
</evidence>
<evidence type="ECO:0000313" key="3">
    <source>
        <dbReference type="EMBL" id="MBB5272814.1"/>
    </source>
</evidence>
<evidence type="ECO:0000313" key="4">
    <source>
        <dbReference type="Proteomes" id="UP000532440"/>
    </source>
</evidence>
<organism evidence="3 4">
    <name type="scientific">Quisquiliibacterium transsilvanicum</name>
    <dbReference type="NCBI Taxonomy" id="1549638"/>
    <lineage>
        <taxon>Bacteria</taxon>
        <taxon>Pseudomonadati</taxon>
        <taxon>Pseudomonadota</taxon>
        <taxon>Betaproteobacteria</taxon>
        <taxon>Burkholderiales</taxon>
        <taxon>Burkholderiaceae</taxon>
        <taxon>Quisquiliibacterium</taxon>
    </lineage>
</organism>
<evidence type="ECO:0000259" key="2">
    <source>
        <dbReference type="Pfam" id="PF01425"/>
    </source>
</evidence>
<dbReference type="GO" id="GO:0004040">
    <property type="term" value="F:amidase activity"/>
    <property type="evidence" value="ECO:0007669"/>
    <property type="project" value="UniProtKB-EC"/>
</dbReference>
<dbReference type="PROSITE" id="PS00571">
    <property type="entry name" value="AMIDASES"/>
    <property type="match status" value="1"/>
</dbReference>
<dbReference type="InterPro" id="IPR023631">
    <property type="entry name" value="Amidase_dom"/>
</dbReference>
<dbReference type="SUPFAM" id="SSF75304">
    <property type="entry name" value="Amidase signature (AS) enzymes"/>
    <property type="match status" value="1"/>
</dbReference>
<comment type="similarity">
    <text evidence="1">Belongs to the amidase family.</text>
</comment>